<evidence type="ECO:0000256" key="2">
    <source>
        <dbReference type="ARBA" id="ARBA00022801"/>
    </source>
</evidence>
<accession>A0A4U3L9L2</accession>
<evidence type="ECO:0000313" key="5">
    <source>
        <dbReference type="EMBL" id="TKK71772.1"/>
    </source>
</evidence>
<sequence length="537" mass="58586">MKSFLLLVSICVTTSLAFGQSNNTDAIIAGKSVAVVSTESGKLRGYIHKGIYTYKGIPYAQADRFMPPAKPAPWTDVRSALTYGPVCPTDPTTTVNDEFEFPFHHDWGYSNEHCQSLNVWTPMVNDGKKRPVMVWLHGGGFSAGSSVELPSYDGENLSKKGDVVVVTINHRLNVLGFLDLSAYGEKYKSSANVGMMDIVAALQWVKQNIAAFGGDPDNVTIFGQSGGGGKVSTLMYAPSAKGLFQKAIVESGSYVFNFTEPDVTKRVAAALLNELNLQPSQVDSIQNIPYEQLNAAGKKAIRKVSDELKAEGKQVGGFGLSWGPIHDGIFLPYQISDTAAVELSKNIPLLVGTTKNEFTPFMPGQKELTMEQVKANLQKQYGDKADAYMQAVKKAYPNTTQPANYVDIDTRFRPGAIKQADQKATTGTTPVYMYLFAWQSPVNDGIYKAMHCMEIPFVFNNINRCEEMTGGGKDAYALADKMSSAWINFAKTGNPNTKGLPQWPAYTPQNGATMVFDNESAIRNHPDEELLKIAAAP</sequence>
<keyword evidence="2 3" id="KW-0378">Hydrolase</keyword>
<evidence type="ECO:0000256" key="1">
    <source>
        <dbReference type="ARBA" id="ARBA00005964"/>
    </source>
</evidence>
<dbReference type="Pfam" id="PF00135">
    <property type="entry name" value="COesterase"/>
    <property type="match status" value="1"/>
</dbReference>
<dbReference type="AlphaFoldDB" id="A0A4U3L9L2"/>
<protein>
    <recommendedName>
        <fullName evidence="3">Carboxylic ester hydrolase</fullName>
        <ecNumber evidence="3">3.1.1.-</ecNumber>
    </recommendedName>
</protein>
<keyword evidence="3" id="KW-0732">Signal</keyword>
<dbReference type="InterPro" id="IPR019826">
    <property type="entry name" value="Carboxylesterase_B_AS"/>
</dbReference>
<dbReference type="OrthoDB" id="9775851at2"/>
<reference evidence="5 6" key="1">
    <citation type="submission" date="2019-05" db="EMBL/GenBank/DDBJ databases">
        <title>Panacibacter sp. strain 17mud1-8 Genome sequencing and assembly.</title>
        <authorList>
            <person name="Chhetri G."/>
        </authorList>
    </citation>
    <scope>NUCLEOTIDE SEQUENCE [LARGE SCALE GENOMIC DNA]</scope>
    <source>
        <strain evidence="5 6">17mud1-8</strain>
    </source>
</reference>
<dbReference type="EC" id="3.1.1.-" evidence="3"/>
<comment type="caution">
    <text evidence="5">The sequence shown here is derived from an EMBL/GenBank/DDBJ whole genome shotgun (WGS) entry which is preliminary data.</text>
</comment>
<dbReference type="GO" id="GO:0016787">
    <property type="term" value="F:hydrolase activity"/>
    <property type="evidence" value="ECO:0007669"/>
    <property type="project" value="UniProtKB-KW"/>
</dbReference>
<dbReference type="PANTHER" id="PTHR11559">
    <property type="entry name" value="CARBOXYLESTERASE"/>
    <property type="match status" value="1"/>
</dbReference>
<dbReference type="Proteomes" id="UP000305848">
    <property type="component" value="Unassembled WGS sequence"/>
</dbReference>
<dbReference type="InterPro" id="IPR029058">
    <property type="entry name" value="AB_hydrolase_fold"/>
</dbReference>
<evidence type="ECO:0000259" key="4">
    <source>
        <dbReference type="Pfam" id="PF00135"/>
    </source>
</evidence>
<evidence type="ECO:0000256" key="3">
    <source>
        <dbReference type="RuleBase" id="RU361235"/>
    </source>
</evidence>
<comment type="similarity">
    <text evidence="1 3">Belongs to the type-B carboxylesterase/lipase family.</text>
</comment>
<keyword evidence="6" id="KW-1185">Reference proteome</keyword>
<dbReference type="Gene3D" id="3.40.50.1820">
    <property type="entry name" value="alpha/beta hydrolase"/>
    <property type="match status" value="1"/>
</dbReference>
<feature type="signal peptide" evidence="3">
    <location>
        <begin position="1"/>
        <end position="17"/>
    </location>
</feature>
<feature type="domain" description="Carboxylesterase type B" evidence="4">
    <location>
        <begin position="34"/>
        <end position="529"/>
    </location>
</feature>
<organism evidence="5 6">
    <name type="scientific">Ilyomonas limi</name>
    <dbReference type="NCBI Taxonomy" id="2575867"/>
    <lineage>
        <taxon>Bacteria</taxon>
        <taxon>Pseudomonadati</taxon>
        <taxon>Bacteroidota</taxon>
        <taxon>Chitinophagia</taxon>
        <taxon>Chitinophagales</taxon>
        <taxon>Chitinophagaceae</taxon>
        <taxon>Ilyomonas</taxon>
    </lineage>
</organism>
<proteinExistence type="inferred from homology"/>
<feature type="chain" id="PRO_5021044443" description="Carboxylic ester hydrolase" evidence="3">
    <location>
        <begin position="18"/>
        <end position="537"/>
    </location>
</feature>
<gene>
    <name evidence="5" type="ORF">FC093_01760</name>
</gene>
<dbReference type="PROSITE" id="PS00122">
    <property type="entry name" value="CARBOXYLESTERASE_B_1"/>
    <property type="match status" value="1"/>
</dbReference>
<dbReference type="SUPFAM" id="SSF53474">
    <property type="entry name" value="alpha/beta-Hydrolases"/>
    <property type="match status" value="1"/>
</dbReference>
<dbReference type="EMBL" id="SZQL01000001">
    <property type="protein sequence ID" value="TKK71772.1"/>
    <property type="molecule type" value="Genomic_DNA"/>
</dbReference>
<dbReference type="InterPro" id="IPR050309">
    <property type="entry name" value="Type-B_Carboxylest/Lipase"/>
</dbReference>
<name>A0A4U3L9L2_9BACT</name>
<evidence type="ECO:0000313" key="6">
    <source>
        <dbReference type="Proteomes" id="UP000305848"/>
    </source>
</evidence>
<dbReference type="InterPro" id="IPR002018">
    <property type="entry name" value="CarbesteraseB"/>
</dbReference>
<dbReference type="RefSeq" id="WP_137260012.1">
    <property type="nucleotide sequence ID" value="NZ_SZQL01000001.1"/>
</dbReference>